<feature type="signal peptide" evidence="1">
    <location>
        <begin position="1"/>
        <end position="24"/>
    </location>
</feature>
<organism evidence="2 3">
    <name type="scientific">Parelaphostrongylus tenuis</name>
    <name type="common">Meningeal worm</name>
    <dbReference type="NCBI Taxonomy" id="148309"/>
    <lineage>
        <taxon>Eukaryota</taxon>
        <taxon>Metazoa</taxon>
        <taxon>Ecdysozoa</taxon>
        <taxon>Nematoda</taxon>
        <taxon>Chromadorea</taxon>
        <taxon>Rhabditida</taxon>
        <taxon>Rhabditina</taxon>
        <taxon>Rhabditomorpha</taxon>
        <taxon>Strongyloidea</taxon>
        <taxon>Metastrongylidae</taxon>
        <taxon>Parelaphostrongylus</taxon>
    </lineage>
</organism>
<keyword evidence="3" id="KW-1185">Reference proteome</keyword>
<evidence type="ECO:0000313" key="3">
    <source>
        <dbReference type="Proteomes" id="UP001196413"/>
    </source>
</evidence>
<evidence type="ECO:0000313" key="2">
    <source>
        <dbReference type="EMBL" id="KAJ1366152.1"/>
    </source>
</evidence>
<gene>
    <name evidence="2" type="ORF">KIN20_026754</name>
</gene>
<protein>
    <submittedName>
        <fullName evidence="2">Uncharacterized protein</fullName>
    </submittedName>
</protein>
<comment type="caution">
    <text evidence="2">The sequence shown here is derived from an EMBL/GenBank/DDBJ whole genome shotgun (WGS) entry which is preliminary data.</text>
</comment>
<keyword evidence="1" id="KW-0732">Signal</keyword>
<name>A0AAD5QYE6_PARTN</name>
<feature type="chain" id="PRO_5042082580" evidence="1">
    <location>
        <begin position="25"/>
        <end position="91"/>
    </location>
</feature>
<evidence type="ECO:0000256" key="1">
    <source>
        <dbReference type="SAM" id="SignalP"/>
    </source>
</evidence>
<proteinExistence type="predicted"/>
<dbReference type="EMBL" id="JAHQIW010005480">
    <property type="protein sequence ID" value="KAJ1366152.1"/>
    <property type="molecule type" value="Genomic_DNA"/>
</dbReference>
<reference evidence="2" key="1">
    <citation type="submission" date="2021-06" db="EMBL/GenBank/DDBJ databases">
        <title>Parelaphostrongylus tenuis whole genome reference sequence.</title>
        <authorList>
            <person name="Garwood T.J."/>
            <person name="Larsen P.A."/>
            <person name="Fountain-Jones N.M."/>
            <person name="Garbe J.R."/>
            <person name="Macchietto M.G."/>
            <person name="Kania S.A."/>
            <person name="Gerhold R.W."/>
            <person name="Richards J.E."/>
            <person name="Wolf T.M."/>
        </authorList>
    </citation>
    <scope>NUCLEOTIDE SEQUENCE</scope>
    <source>
        <strain evidence="2">MNPRO001-30</strain>
        <tissue evidence="2">Meninges</tissue>
    </source>
</reference>
<sequence length="91" mass="9937">MHPHCIVIGNVVTGLCLMAQPGIAMCDLSTSMLIGAIDDTHKSILGTLTTTNVIMANWSREMWQSILDRAMQILRLGQLGPNFYTAFATIT</sequence>
<accession>A0AAD5QYE6</accession>
<dbReference type="AlphaFoldDB" id="A0AAD5QYE6"/>
<dbReference type="Proteomes" id="UP001196413">
    <property type="component" value="Unassembled WGS sequence"/>
</dbReference>